<dbReference type="GO" id="GO:0016987">
    <property type="term" value="F:sigma factor activity"/>
    <property type="evidence" value="ECO:0007669"/>
    <property type="project" value="UniProtKB-KW"/>
</dbReference>
<comment type="similarity">
    <text evidence="1">Belongs to the sigma-70 factor family.</text>
</comment>
<dbReference type="InterPro" id="IPR007627">
    <property type="entry name" value="RNA_pol_sigma70_r2"/>
</dbReference>
<dbReference type="PANTHER" id="PTHR30603">
    <property type="entry name" value="RNA POLYMERASE SIGMA FACTOR RPO"/>
    <property type="match status" value="1"/>
</dbReference>
<evidence type="ECO:0000256" key="2">
    <source>
        <dbReference type="ARBA" id="ARBA00023015"/>
    </source>
</evidence>
<evidence type="ECO:0000313" key="7">
    <source>
        <dbReference type="EMBL" id="KPQ34555.1"/>
    </source>
</evidence>
<dbReference type="Gene3D" id="1.20.120.1810">
    <property type="match status" value="1"/>
</dbReference>
<name>A0A0P8BLE2_9CYAN</name>
<proteinExistence type="inferred from homology"/>
<dbReference type="InterPro" id="IPR000943">
    <property type="entry name" value="RNA_pol_sigma70"/>
</dbReference>
<keyword evidence="5" id="KW-0804">Transcription</keyword>
<dbReference type="Proteomes" id="UP000050465">
    <property type="component" value="Unassembled WGS sequence"/>
</dbReference>
<gene>
    <name evidence="7" type="primary">rpoS-3</name>
    <name evidence="7" type="ORF">HLUCCA11_14745</name>
</gene>
<dbReference type="GO" id="GO:0003677">
    <property type="term" value="F:DNA binding"/>
    <property type="evidence" value="ECO:0007669"/>
    <property type="project" value="UniProtKB-KW"/>
</dbReference>
<dbReference type="Gene3D" id="1.10.10.10">
    <property type="entry name" value="Winged helix-like DNA-binding domain superfamily/Winged helix DNA-binding domain"/>
    <property type="match status" value="2"/>
</dbReference>
<dbReference type="InterPro" id="IPR013325">
    <property type="entry name" value="RNA_pol_sigma_r2"/>
</dbReference>
<dbReference type="PANTHER" id="PTHR30603:SF60">
    <property type="entry name" value="RNA POLYMERASE SIGMA FACTOR RPOD"/>
    <property type="match status" value="1"/>
</dbReference>
<evidence type="ECO:0000256" key="3">
    <source>
        <dbReference type="ARBA" id="ARBA00023082"/>
    </source>
</evidence>
<organism evidence="7 8">
    <name type="scientific">Phormidesmis priestleyi Ana</name>
    <dbReference type="NCBI Taxonomy" id="1666911"/>
    <lineage>
        <taxon>Bacteria</taxon>
        <taxon>Bacillati</taxon>
        <taxon>Cyanobacteriota</taxon>
        <taxon>Cyanophyceae</taxon>
        <taxon>Leptolyngbyales</taxon>
        <taxon>Leptolyngbyaceae</taxon>
        <taxon>Phormidesmis</taxon>
    </lineage>
</organism>
<dbReference type="Pfam" id="PF04539">
    <property type="entry name" value="Sigma70_r3"/>
    <property type="match status" value="1"/>
</dbReference>
<evidence type="ECO:0000259" key="6">
    <source>
        <dbReference type="PROSITE" id="PS00716"/>
    </source>
</evidence>
<evidence type="ECO:0000256" key="1">
    <source>
        <dbReference type="ARBA" id="ARBA00007788"/>
    </source>
</evidence>
<dbReference type="PROSITE" id="PS00716">
    <property type="entry name" value="SIGMA70_2"/>
    <property type="match status" value="1"/>
</dbReference>
<sequence>MPLTQDYMKTTAQSSNLVRSYLKNIGRYPLLTHEQEIVLGKKVQQYMKLEAIRSALVESMSSSTSESEDDSKADFGDSEIICKTVVEPTREQWAKEAALSVTELNQALEGGKRSRAKMVRCNLRLVVSVAKKYSGQSLEMMDLIQEGTIGLHRGVEKFDPSKGYRFSTYAYWWIRQAITRSISNNSRIIRLPIHVGDQLRKIRKVQRQLALSLGRAATVKEVAQELSMPVEKLRELQMQGRHPLSLDMKVGSEQNTELGALLEDEGILPEDYATQSLLKRDLAQLLSATLSDQQKAIVKMRYGLETGSKMTLSQISERMGISRERVRQVERSALRRLRQQGASLREYTAAVG</sequence>
<feature type="domain" description="RNA polymerase sigma-70" evidence="6">
    <location>
        <begin position="311"/>
        <end position="337"/>
    </location>
</feature>
<dbReference type="Pfam" id="PF00140">
    <property type="entry name" value="Sigma70_r1_2"/>
    <property type="match status" value="1"/>
</dbReference>
<keyword evidence="4" id="KW-0238">DNA-binding</keyword>
<dbReference type="SUPFAM" id="SSF88946">
    <property type="entry name" value="Sigma2 domain of RNA polymerase sigma factors"/>
    <property type="match status" value="1"/>
</dbReference>
<dbReference type="CDD" id="cd06171">
    <property type="entry name" value="Sigma70_r4"/>
    <property type="match status" value="1"/>
</dbReference>
<evidence type="ECO:0000256" key="4">
    <source>
        <dbReference type="ARBA" id="ARBA00023125"/>
    </source>
</evidence>
<dbReference type="GO" id="GO:0006352">
    <property type="term" value="P:DNA-templated transcription initiation"/>
    <property type="evidence" value="ECO:0007669"/>
    <property type="project" value="InterPro"/>
</dbReference>
<dbReference type="NCBIfam" id="TIGR02937">
    <property type="entry name" value="sigma70-ECF"/>
    <property type="match status" value="1"/>
</dbReference>
<dbReference type="InterPro" id="IPR007630">
    <property type="entry name" value="RNA_pol_sigma70_r4"/>
</dbReference>
<keyword evidence="2" id="KW-0805">Transcription regulation</keyword>
<dbReference type="InterPro" id="IPR013324">
    <property type="entry name" value="RNA_pol_sigma_r3/r4-like"/>
</dbReference>
<protein>
    <submittedName>
        <fullName evidence="7">RNA polymerase nonessential primary-like sigma factor</fullName>
    </submittedName>
</protein>
<dbReference type="Pfam" id="PF04545">
    <property type="entry name" value="Sigma70_r4"/>
    <property type="match status" value="1"/>
</dbReference>
<dbReference type="InterPro" id="IPR007624">
    <property type="entry name" value="RNA_pol_sigma70_r3"/>
</dbReference>
<dbReference type="EMBL" id="LJZR01000019">
    <property type="protein sequence ID" value="KPQ34555.1"/>
    <property type="molecule type" value="Genomic_DNA"/>
</dbReference>
<dbReference type="InterPro" id="IPR009042">
    <property type="entry name" value="RNA_pol_sigma70_r1_2"/>
</dbReference>
<dbReference type="Pfam" id="PF04542">
    <property type="entry name" value="Sigma70_r2"/>
    <property type="match status" value="1"/>
</dbReference>
<dbReference type="PATRIC" id="fig|1666911.3.peg.208"/>
<dbReference type="PRINTS" id="PR00046">
    <property type="entry name" value="SIGMA70FCT"/>
</dbReference>
<accession>A0A0P8BLE2</accession>
<dbReference type="InterPro" id="IPR014284">
    <property type="entry name" value="RNA_pol_sigma-70_dom"/>
</dbReference>
<keyword evidence="3" id="KW-0731">Sigma factor</keyword>
<comment type="caution">
    <text evidence="7">The sequence shown here is derived from an EMBL/GenBank/DDBJ whole genome shotgun (WGS) entry which is preliminary data.</text>
</comment>
<dbReference type="STRING" id="1666911.HLUCCA11_14745"/>
<dbReference type="InterPro" id="IPR050239">
    <property type="entry name" value="Sigma-70_RNA_pol_init_factors"/>
</dbReference>
<dbReference type="InterPro" id="IPR036388">
    <property type="entry name" value="WH-like_DNA-bd_sf"/>
</dbReference>
<reference evidence="7 8" key="1">
    <citation type="submission" date="2015-09" db="EMBL/GenBank/DDBJ databases">
        <title>Identification and resolution of microdiversity through metagenomic sequencing of parallel consortia.</title>
        <authorList>
            <person name="Nelson W.C."/>
            <person name="Romine M.F."/>
            <person name="Lindemann S.R."/>
        </authorList>
    </citation>
    <scope>NUCLEOTIDE SEQUENCE [LARGE SCALE GENOMIC DNA]</scope>
    <source>
        <strain evidence="7">Ana</strain>
    </source>
</reference>
<dbReference type="AlphaFoldDB" id="A0A0P8BLE2"/>
<evidence type="ECO:0000313" key="8">
    <source>
        <dbReference type="Proteomes" id="UP000050465"/>
    </source>
</evidence>
<dbReference type="SUPFAM" id="SSF88659">
    <property type="entry name" value="Sigma3 and sigma4 domains of RNA polymerase sigma factors"/>
    <property type="match status" value="2"/>
</dbReference>
<evidence type="ECO:0000256" key="5">
    <source>
        <dbReference type="ARBA" id="ARBA00023163"/>
    </source>
</evidence>